<proteinExistence type="predicted"/>
<gene>
    <name evidence="1" type="ORF">CWI73_00515</name>
</gene>
<name>A0A432YVN4_9GAMM</name>
<protein>
    <submittedName>
        <fullName evidence="1">Uncharacterized protein</fullName>
    </submittedName>
</protein>
<sequence>MDLPDVFDEWSWSQQSISSLENIVAYHLEAPAEPVWEDVHDEYPGCLGNNTSVWLCIADGLELTLYQNGDGQWVLASVPVKQEEASITGPMMPFHFVENDNEQVWGYFSLLNMGASKAAMQLEHAQSVKATESIETENDVWTLDNEKGRVTFSQQGESVIITHKVSKGGAPSSTLSKSDNTNESELPPLFNEWSWSIKPISSLNDYVVGYHLEDPYEPDWERIDFQYPLCPGGKTMVWICGIGEADWRFYEGKDGQWILTKLESDAPEGILETQPIKLYYDDSAEAEVWAYIVWGDMEHTKDMLLFFHNQDIQSFESVETNNDIWHFKGDLGRLTFSQEGKSIVIVHTIPKSPN</sequence>
<evidence type="ECO:0000313" key="2">
    <source>
        <dbReference type="Proteomes" id="UP000288361"/>
    </source>
</evidence>
<dbReference type="Proteomes" id="UP000288361">
    <property type="component" value="Unassembled WGS sequence"/>
</dbReference>
<dbReference type="AlphaFoldDB" id="A0A432YVN4"/>
<comment type="caution">
    <text evidence="1">The sequence shown here is derived from an EMBL/GenBank/DDBJ whole genome shotgun (WGS) entry which is preliminary data.</text>
</comment>
<dbReference type="EMBL" id="PIQA01000001">
    <property type="protein sequence ID" value="RUO67385.1"/>
    <property type="molecule type" value="Genomic_DNA"/>
</dbReference>
<reference evidence="1 2" key="1">
    <citation type="journal article" date="2011" name="Front. Microbiol.">
        <title>Genomic signatures of strain selection and enhancement in Bacillus atrophaeus var. globigii, a historical biowarfare simulant.</title>
        <authorList>
            <person name="Gibbons H.S."/>
            <person name="Broomall S.M."/>
            <person name="McNew L.A."/>
            <person name="Daligault H."/>
            <person name="Chapman C."/>
            <person name="Bruce D."/>
            <person name="Karavis M."/>
            <person name="Krepps M."/>
            <person name="McGregor P.A."/>
            <person name="Hong C."/>
            <person name="Park K.H."/>
            <person name="Akmal A."/>
            <person name="Feldman A."/>
            <person name="Lin J.S."/>
            <person name="Chang W.E."/>
            <person name="Higgs B.W."/>
            <person name="Demirev P."/>
            <person name="Lindquist J."/>
            <person name="Liem A."/>
            <person name="Fochler E."/>
            <person name="Read T.D."/>
            <person name="Tapia R."/>
            <person name="Johnson S."/>
            <person name="Bishop-Lilly K.A."/>
            <person name="Detter C."/>
            <person name="Han C."/>
            <person name="Sozhamannan S."/>
            <person name="Rosenzweig C.N."/>
            <person name="Skowronski E.W."/>
        </authorList>
    </citation>
    <scope>NUCLEOTIDE SEQUENCE [LARGE SCALE GENOMIC DNA]</scope>
    <source>
        <strain evidence="1 2">TPS4-2</strain>
    </source>
</reference>
<evidence type="ECO:0000313" key="1">
    <source>
        <dbReference type="EMBL" id="RUO67385.1"/>
    </source>
</evidence>
<organism evidence="1 2">
    <name type="scientific">Idiomarina piscisalsi</name>
    <dbReference type="NCBI Taxonomy" id="1096243"/>
    <lineage>
        <taxon>Bacteria</taxon>
        <taxon>Pseudomonadati</taxon>
        <taxon>Pseudomonadota</taxon>
        <taxon>Gammaproteobacteria</taxon>
        <taxon>Alteromonadales</taxon>
        <taxon>Idiomarinaceae</taxon>
        <taxon>Idiomarina</taxon>
    </lineage>
</organism>
<accession>A0A432YVN4</accession>
<dbReference type="RefSeq" id="WP_126751059.1">
    <property type="nucleotide sequence ID" value="NZ_JBHUMT010000016.1"/>
</dbReference>